<name>A0A4R6TJ38_9FLAO</name>
<proteinExistence type="predicted"/>
<dbReference type="InterPro" id="IPR029058">
    <property type="entry name" value="AB_hydrolase_fold"/>
</dbReference>
<accession>A0A4R6TJ38</accession>
<reference evidence="1 2" key="1">
    <citation type="submission" date="2019-03" db="EMBL/GenBank/DDBJ databases">
        <title>Genomic Encyclopedia of Archaeal and Bacterial Type Strains, Phase II (KMG-II): from individual species to whole genera.</title>
        <authorList>
            <person name="Goeker M."/>
        </authorList>
    </citation>
    <scope>NUCLEOTIDE SEQUENCE [LARGE SCALE GENOMIC DNA]</scope>
    <source>
        <strain evidence="1 2">DSM 18435</strain>
    </source>
</reference>
<sequence>MAERLVILSDMLGSKSGLWITSYLGYLQQYYDIVYYDSQQLANIDVPIKTLENIEAAFMEGGIDTAVAHLLKKEDVSSHYLTFCAGGNIAWKAGRMGLPMKSLTAVSPLDLSAQTDMPDCPVKLVYGANDHYLRPSDEWIARLAVPTEVIPGFGHQLYSDEKIIQKICKDLLDSLLNRQYQKL</sequence>
<dbReference type="Gene3D" id="3.40.50.1820">
    <property type="entry name" value="alpha/beta hydrolase"/>
    <property type="match status" value="1"/>
</dbReference>
<comment type="caution">
    <text evidence="1">The sequence shown here is derived from an EMBL/GenBank/DDBJ whole genome shotgun (WGS) entry which is preliminary data.</text>
</comment>
<dbReference type="SUPFAM" id="SSF53474">
    <property type="entry name" value="alpha/beta-Hydrolases"/>
    <property type="match status" value="1"/>
</dbReference>
<keyword evidence="2" id="KW-1185">Reference proteome</keyword>
<dbReference type="AlphaFoldDB" id="A0A4R6TJ38"/>
<dbReference type="Proteomes" id="UP000295468">
    <property type="component" value="Unassembled WGS sequence"/>
</dbReference>
<evidence type="ECO:0000313" key="2">
    <source>
        <dbReference type="Proteomes" id="UP000295468"/>
    </source>
</evidence>
<organism evidence="1 2">
    <name type="scientific">Zeaxanthinibacter enoshimensis</name>
    <dbReference type="NCBI Taxonomy" id="392009"/>
    <lineage>
        <taxon>Bacteria</taxon>
        <taxon>Pseudomonadati</taxon>
        <taxon>Bacteroidota</taxon>
        <taxon>Flavobacteriia</taxon>
        <taxon>Flavobacteriales</taxon>
        <taxon>Flavobacteriaceae</taxon>
        <taxon>Zeaxanthinibacter</taxon>
    </lineage>
</organism>
<dbReference type="EMBL" id="SNYI01000002">
    <property type="protein sequence ID" value="TDQ30597.1"/>
    <property type="molecule type" value="Genomic_DNA"/>
</dbReference>
<dbReference type="OrthoDB" id="1118894at2"/>
<evidence type="ECO:0000313" key="1">
    <source>
        <dbReference type="EMBL" id="TDQ30597.1"/>
    </source>
</evidence>
<protein>
    <recommendedName>
        <fullName evidence="3">Dienelactone hydrolase family protein</fullName>
    </recommendedName>
</protein>
<gene>
    <name evidence="1" type="ORF">CLV82_1284</name>
</gene>
<evidence type="ECO:0008006" key="3">
    <source>
        <dbReference type="Google" id="ProtNLM"/>
    </source>
</evidence>